<dbReference type="InterPro" id="IPR011701">
    <property type="entry name" value="MFS"/>
</dbReference>
<feature type="transmembrane region" description="Helical" evidence="6">
    <location>
        <begin position="173"/>
        <end position="195"/>
    </location>
</feature>
<gene>
    <name evidence="8" type="ORF">C9374_011268</name>
</gene>
<reference evidence="8 9" key="1">
    <citation type="journal article" date="2018" name="BMC Genomics">
        <title>The genome of Naegleria lovaniensis, the basis for a comparative approach to unravel pathogenicity factors of the human pathogenic amoeba N. fowleri.</title>
        <authorList>
            <person name="Liechti N."/>
            <person name="Schurch N."/>
            <person name="Bruggmann R."/>
            <person name="Wittwer M."/>
        </authorList>
    </citation>
    <scope>NUCLEOTIDE SEQUENCE [LARGE SCALE GENOMIC DNA]</scope>
    <source>
        <strain evidence="8 9">ATCC 30569</strain>
    </source>
</reference>
<dbReference type="InterPro" id="IPR036259">
    <property type="entry name" value="MFS_trans_sf"/>
</dbReference>
<feature type="transmembrane region" description="Helical" evidence="6">
    <location>
        <begin position="331"/>
        <end position="357"/>
    </location>
</feature>
<feature type="transmembrane region" description="Helical" evidence="6">
    <location>
        <begin position="282"/>
        <end position="301"/>
    </location>
</feature>
<dbReference type="AlphaFoldDB" id="A0AA88KNV6"/>
<feature type="region of interest" description="Disordered" evidence="5">
    <location>
        <begin position="1"/>
        <end position="26"/>
    </location>
</feature>
<feature type="transmembrane region" description="Helical" evidence="6">
    <location>
        <begin position="398"/>
        <end position="416"/>
    </location>
</feature>
<organism evidence="8 9">
    <name type="scientific">Naegleria lovaniensis</name>
    <name type="common">Amoeba</name>
    <dbReference type="NCBI Taxonomy" id="51637"/>
    <lineage>
        <taxon>Eukaryota</taxon>
        <taxon>Discoba</taxon>
        <taxon>Heterolobosea</taxon>
        <taxon>Tetramitia</taxon>
        <taxon>Eutetramitia</taxon>
        <taxon>Vahlkampfiidae</taxon>
        <taxon>Naegleria</taxon>
    </lineage>
</organism>
<evidence type="ECO:0000256" key="4">
    <source>
        <dbReference type="ARBA" id="ARBA00023136"/>
    </source>
</evidence>
<accession>A0AA88KNV6</accession>
<dbReference type="Proteomes" id="UP000816034">
    <property type="component" value="Unassembled WGS sequence"/>
</dbReference>
<protein>
    <recommendedName>
        <fullName evidence="7">Major facilitator superfamily (MFS) profile domain-containing protein</fullName>
    </recommendedName>
</protein>
<feature type="transmembrane region" description="Helical" evidence="6">
    <location>
        <begin position="456"/>
        <end position="476"/>
    </location>
</feature>
<dbReference type="PANTHER" id="PTHR23121">
    <property type="entry name" value="SODIUM-DEPENDENT GLUCOSE TRANSPORTER 1"/>
    <property type="match status" value="1"/>
</dbReference>
<dbReference type="PROSITE" id="PS50850">
    <property type="entry name" value="MFS"/>
    <property type="match status" value="1"/>
</dbReference>
<evidence type="ECO:0000313" key="8">
    <source>
        <dbReference type="EMBL" id="KAG2392543.1"/>
    </source>
</evidence>
<comment type="caution">
    <text evidence="8">The sequence shown here is derived from an EMBL/GenBank/DDBJ whole genome shotgun (WGS) entry which is preliminary data.</text>
</comment>
<feature type="transmembrane region" description="Helical" evidence="6">
    <location>
        <begin position="369"/>
        <end position="391"/>
    </location>
</feature>
<feature type="region of interest" description="Disordered" evidence="5">
    <location>
        <begin position="42"/>
        <end position="62"/>
    </location>
</feature>
<dbReference type="EMBL" id="PYSW02000004">
    <property type="protein sequence ID" value="KAG2392543.1"/>
    <property type="molecule type" value="Genomic_DNA"/>
</dbReference>
<comment type="subcellular location">
    <subcellularLocation>
        <location evidence="1">Membrane</location>
        <topology evidence="1">Multi-pass membrane protein</topology>
    </subcellularLocation>
</comment>
<feature type="compositionally biased region" description="Low complexity" evidence="5">
    <location>
        <begin position="8"/>
        <end position="25"/>
    </location>
</feature>
<evidence type="ECO:0000256" key="1">
    <source>
        <dbReference type="ARBA" id="ARBA00004141"/>
    </source>
</evidence>
<feature type="transmembrane region" description="Helical" evidence="6">
    <location>
        <begin position="89"/>
        <end position="118"/>
    </location>
</feature>
<feature type="transmembrane region" description="Helical" evidence="6">
    <location>
        <begin position="422"/>
        <end position="444"/>
    </location>
</feature>
<keyword evidence="9" id="KW-1185">Reference proteome</keyword>
<keyword evidence="4 6" id="KW-0472">Membrane</keyword>
<feature type="transmembrane region" description="Helical" evidence="6">
    <location>
        <begin position="201"/>
        <end position="218"/>
    </location>
</feature>
<dbReference type="InterPro" id="IPR020846">
    <property type="entry name" value="MFS_dom"/>
</dbReference>
<evidence type="ECO:0000259" key="7">
    <source>
        <dbReference type="PROSITE" id="PS50850"/>
    </source>
</evidence>
<evidence type="ECO:0000256" key="2">
    <source>
        <dbReference type="ARBA" id="ARBA00022692"/>
    </source>
</evidence>
<name>A0AA88KNV6_NAELO</name>
<feature type="transmembrane region" description="Helical" evidence="6">
    <location>
        <begin position="239"/>
        <end position="262"/>
    </location>
</feature>
<feature type="compositionally biased region" description="Low complexity" evidence="5">
    <location>
        <begin position="47"/>
        <end position="62"/>
    </location>
</feature>
<feature type="transmembrane region" description="Helical" evidence="6">
    <location>
        <begin position="488"/>
        <end position="508"/>
    </location>
</feature>
<dbReference type="Pfam" id="PF07690">
    <property type="entry name" value="MFS_1"/>
    <property type="match status" value="1"/>
</dbReference>
<keyword evidence="2 6" id="KW-0812">Transmembrane</keyword>
<feature type="transmembrane region" description="Helical" evidence="6">
    <location>
        <begin position="138"/>
        <end position="161"/>
    </location>
</feature>
<sequence>MTVHHHSPSSSSTSGGSSSSPQTSSATLPIVTVTTSTQIIPKHRTSPHLVSSTTSSSGESIPPIAEQHHVSTSSIHHTIHEPSPSTSSFFFVLCFCYSFFCSGLAISMIGPLLPSFVYQINMSLYREGEKANISLEDLGVLFPSRGLGTMLGSLLGGFLINYTTKAWSRQQHVLPLVFTLIGAILMFFAEVIVLIAAQPKVFAIVYFVVGFSHGLINVSSSSHILNKFPKEKVTFYLQLLNATFGLGAVFGPFICALTKKYYSKSISTNVMAVAILAESSTTKAILALLLLIFVSIVMYIIEIRRTKPISQTSQQKESTSVSTMSWRSIKIILLVCLGIICVTGCEHGVGGTLYSYIHTRRLTTESEASLINSSFWLSFTVGRILSIFLSYHIKSSSILTMDVIGSLLSSLIYLTFSNNVPVVWIATILLGLSLSSQYPTLLSFPSSHLDVKVSSIVTSLFIVCGGVGSMVLPYVMISLFKSNGPESMFYVLLVTFLCVAFVYSYLILGFKKKHIDPYITGIIGGDMNIENDMMSEEKKLKRRK</sequence>
<evidence type="ECO:0000256" key="6">
    <source>
        <dbReference type="SAM" id="Phobius"/>
    </source>
</evidence>
<dbReference type="Gene3D" id="1.20.1250.20">
    <property type="entry name" value="MFS general substrate transporter like domains"/>
    <property type="match status" value="2"/>
</dbReference>
<dbReference type="RefSeq" id="XP_044554437.1">
    <property type="nucleotide sequence ID" value="XM_044686904.1"/>
</dbReference>
<dbReference type="GO" id="GO:0022857">
    <property type="term" value="F:transmembrane transporter activity"/>
    <property type="evidence" value="ECO:0007669"/>
    <property type="project" value="InterPro"/>
</dbReference>
<feature type="domain" description="Major facilitator superfamily (MFS) profile" evidence="7">
    <location>
        <begin position="91"/>
        <end position="512"/>
    </location>
</feature>
<evidence type="ECO:0000256" key="3">
    <source>
        <dbReference type="ARBA" id="ARBA00022989"/>
    </source>
</evidence>
<dbReference type="SUPFAM" id="SSF103473">
    <property type="entry name" value="MFS general substrate transporter"/>
    <property type="match status" value="1"/>
</dbReference>
<dbReference type="PANTHER" id="PTHR23121:SF9">
    <property type="entry name" value="SODIUM-DEPENDENT GLUCOSE TRANSPORTER 1"/>
    <property type="match status" value="1"/>
</dbReference>
<evidence type="ECO:0000313" key="9">
    <source>
        <dbReference type="Proteomes" id="UP000816034"/>
    </source>
</evidence>
<evidence type="ECO:0000256" key="5">
    <source>
        <dbReference type="SAM" id="MobiDB-lite"/>
    </source>
</evidence>
<keyword evidence="3 6" id="KW-1133">Transmembrane helix</keyword>
<dbReference type="GeneID" id="68103722"/>
<proteinExistence type="predicted"/>
<dbReference type="GO" id="GO:0016020">
    <property type="term" value="C:membrane"/>
    <property type="evidence" value="ECO:0007669"/>
    <property type="project" value="UniProtKB-SubCell"/>
</dbReference>